<dbReference type="InterPro" id="IPR039430">
    <property type="entry name" value="Thymidylate_kin-like_dom"/>
</dbReference>
<dbReference type="GO" id="GO:0004798">
    <property type="term" value="F:dTMP kinase activity"/>
    <property type="evidence" value="ECO:0007669"/>
    <property type="project" value="UniProtKB-UniRule"/>
</dbReference>
<dbReference type="Gene3D" id="3.40.50.300">
    <property type="entry name" value="P-loop containing nucleotide triphosphate hydrolases"/>
    <property type="match status" value="1"/>
</dbReference>
<evidence type="ECO:0000256" key="2">
    <source>
        <dbReference type="ARBA" id="ARBA00022679"/>
    </source>
</evidence>
<sequence>MLIVFEGIDASGKTTLSNLVKEYLLKKGFKVKMFSYPNYASIYGSIIKLFLESKIDLAYQELFFLYILDMFREKQEVREAIASGNIVLIDRYYTSTIAYQCSLGFNYEIAKKIIEYLDMPKPNIIIYLDVEPKIAIERKIKQKVPDVFERNMEFLGNVRRMYWKLINEGYPIKNWIVVDASKNIDEVFNIVIKALNI</sequence>
<protein>
    <recommendedName>
        <fullName evidence="8">Probable thymidylate kinase</fullName>
        <ecNumber evidence="8">2.7.4.9</ecNumber>
    </recommendedName>
    <alternativeName>
        <fullName evidence="8">dTMP kinase</fullName>
    </alternativeName>
</protein>
<dbReference type="PROSITE" id="PS01331">
    <property type="entry name" value="THYMIDYLATE_KINASE"/>
    <property type="match status" value="1"/>
</dbReference>
<evidence type="ECO:0000256" key="1">
    <source>
        <dbReference type="ARBA" id="ARBA00009776"/>
    </source>
</evidence>
<dbReference type="InterPro" id="IPR018095">
    <property type="entry name" value="Thymidylate_kin_CS"/>
</dbReference>
<dbReference type="PANTHER" id="PTHR10344:SF4">
    <property type="entry name" value="UMP-CMP KINASE 2, MITOCHONDRIAL"/>
    <property type="match status" value="1"/>
</dbReference>
<keyword evidence="3 8" id="KW-0545">Nucleotide biosynthesis</keyword>
<evidence type="ECO:0000256" key="3">
    <source>
        <dbReference type="ARBA" id="ARBA00022727"/>
    </source>
</evidence>
<evidence type="ECO:0000256" key="7">
    <source>
        <dbReference type="ARBA" id="ARBA00048743"/>
    </source>
</evidence>
<reference evidence="10 11" key="1">
    <citation type="submission" date="2023-05" db="EMBL/GenBank/DDBJ databases">
        <title>A new hyperthermophilic archaea 'Ignisphaera cupida' sp. nov. and description of the family 'Ignisphaeraceae' fam. nov.</title>
        <authorList>
            <person name="Podosokorskaya O.A."/>
            <person name="Elcheninov A.G."/>
            <person name="Klukina A."/>
            <person name="Merkel A.Y."/>
        </authorList>
    </citation>
    <scope>NUCLEOTIDE SEQUENCE [LARGE SCALE GENOMIC DNA]</scope>
    <source>
        <strain evidence="10 11">4213-co</strain>
    </source>
</reference>
<dbReference type="InterPro" id="IPR027417">
    <property type="entry name" value="P-loop_NTPase"/>
</dbReference>
<keyword evidence="11" id="KW-1185">Reference proteome</keyword>
<gene>
    <name evidence="8 10" type="primary">tmk</name>
    <name evidence="10" type="ORF">QPL79_02990</name>
</gene>
<feature type="domain" description="Thymidylate kinase-like" evidence="9">
    <location>
        <begin position="5"/>
        <end position="189"/>
    </location>
</feature>
<evidence type="ECO:0000256" key="8">
    <source>
        <dbReference type="HAMAP-Rule" id="MF_00165"/>
    </source>
</evidence>
<keyword evidence="4 8" id="KW-0547">Nucleotide-binding</keyword>
<dbReference type="RefSeq" id="WP_285273294.1">
    <property type="nucleotide sequence ID" value="NZ_JASNVW010000001.1"/>
</dbReference>
<dbReference type="InterPro" id="IPR018094">
    <property type="entry name" value="Thymidylate_kinase"/>
</dbReference>
<dbReference type="PANTHER" id="PTHR10344">
    <property type="entry name" value="THYMIDYLATE KINASE"/>
    <property type="match status" value="1"/>
</dbReference>
<dbReference type="Pfam" id="PF02223">
    <property type="entry name" value="Thymidylate_kin"/>
    <property type="match status" value="1"/>
</dbReference>
<feature type="binding site" evidence="8">
    <location>
        <begin position="7"/>
        <end position="14"/>
    </location>
    <ligand>
        <name>ATP</name>
        <dbReference type="ChEBI" id="CHEBI:30616"/>
    </ligand>
</feature>
<dbReference type="GO" id="GO:0006235">
    <property type="term" value="P:dTTP biosynthetic process"/>
    <property type="evidence" value="ECO:0007669"/>
    <property type="project" value="UniProtKB-UniRule"/>
</dbReference>
<dbReference type="EMBL" id="JASNVW010000001">
    <property type="protein sequence ID" value="MDK6028328.1"/>
    <property type="molecule type" value="Genomic_DNA"/>
</dbReference>
<evidence type="ECO:0000256" key="5">
    <source>
        <dbReference type="ARBA" id="ARBA00022777"/>
    </source>
</evidence>
<evidence type="ECO:0000256" key="6">
    <source>
        <dbReference type="ARBA" id="ARBA00022840"/>
    </source>
</evidence>
<dbReference type="SUPFAM" id="SSF52540">
    <property type="entry name" value="P-loop containing nucleoside triphosphate hydrolases"/>
    <property type="match status" value="1"/>
</dbReference>
<evidence type="ECO:0000256" key="4">
    <source>
        <dbReference type="ARBA" id="ARBA00022741"/>
    </source>
</evidence>
<keyword evidence="6 8" id="KW-0067">ATP-binding</keyword>
<name>A0ABD4Z898_9CREN</name>
<comment type="catalytic activity">
    <reaction evidence="7 8">
        <text>dTMP + ATP = dTDP + ADP</text>
        <dbReference type="Rhea" id="RHEA:13517"/>
        <dbReference type="ChEBI" id="CHEBI:30616"/>
        <dbReference type="ChEBI" id="CHEBI:58369"/>
        <dbReference type="ChEBI" id="CHEBI:63528"/>
        <dbReference type="ChEBI" id="CHEBI:456216"/>
        <dbReference type="EC" id="2.7.4.9"/>
    </reaction>
</comment>
<proteinExistence type="inferred from homology"/>
<keyword evidence="2 8" id="KW-0808">Transferase</keyword>
<dbReference type="NCBIfam" id="TIGR00041">
    <property type="entry name" value="DTMP_kinase"/>
    <property type="match status" value="1"/>
</dbReference>
<dbReference type="CDD" id="cd01672">
    <property type="entry name" value="TMPK"/>
    <property type="match status" value="1"/>
</dbReference>
<dbReference type="HAMAP" id="MF_00165">
    <property type="entry name" value="Thymidylate_kinase"/>
    <property type="match status" value="1"/>
</dbReference>
<evidence type="ECO:0000313" key="11">
    <source>
        <dbReference type="Proteomes" id="UP001529235"/>
    </source>
</evidence>
<comment type="similarity">
    <text evidence="1 8">Belongs to the thymidylate kinase family.</text>
</comment>
<dbReference type="EC" id="2.7.4.9" evidence="8"/>
<dbReference type="Proteomes" id="UP001529235">
    <property type="component" value="Unassembled WGS sequence"/>
</dbReference>
<comment type="caution">
    <text evidence="10">The sequence shown here is derived from an EMBL/GenBank/DDBJ whole genome shotgun (WGS) entry which is preliminary data.</text>
</comment>
<organism evidence="10 11">
    <name type="scientific">Ignisphaera cupida</name>
    <dbReference type="NCBI Taxonomy" id="3050454"/>
    <lineage>
        <taxon>Archaea</taxon>
        <taxon>Thermoproteota</taxon>
        <taxon>Thermoprotei</taxon>
        <taxon>Desulfurococcales</taxon>
        <taxon>Desulfurococcaceae</taxon>
        <taxon>Ignisphaera</taxon>
    </lineage>
</organism>
<accession>A0ABD4Z898</accession>
<keyword evidence="5 8" id="KW-0418">Kinase</keyword>
<evidence type="ECO:0000313" key="10">
    <source>
        <dbReference type="EMBL" id="MDK6028328.1"/>
    </source>
</evidence>
<dbReference type="GO" id="GO:0005524">
    <property type="term" value="F:ATP binding"/>
    <property type="evidence" value="ECO:0007669"/>
    <property type="project" value="UniProtKB-UniRule"/>
</dbReference>
<dbReference type="AlphaFoldDB" id="A0ABD4Z898"/>
<evidence type="ECO:0000259" key="9">
    <source>
        <dbReference type="Pfam" id="PF02223"/>
    </source>
</evidence>